<dbReference type="PANTHER" id="PTHR12276:SF112">
    <property type="entry name" value="EPSIN 3A-RELATED"/>
    <property type="match status" value="1"/>
</dbReference>
<feature type="region of interest" description="Disordered" evidence="1">
    <location>
        <begin position="127"/>
        <end position="161"/>
    </location>
</feature>
<dbReference type="SMART" id="SM00726">
    <property type="entry name" value="UIM"/>
    <property type="match status" value="4"/>
</dbReference>
<dbReference type="PROSITE" id="PS50330">
    <property type="entry name" value="UIM"/>
    <property type="match status" value="1"/>
</dbReference>
<feature type="region of interest" description="Disordered" evidence="1">
    <location>
        <begin position="372"/>
        <end position="476"/>
    </location>
</feature>
<dbReference type="KEGG" id="char:105910976"/>
<feature type="compositionally biased region" description="Polar residues" evidence="1">
    <location>
        <begin position="384"/>
        <end position="408"/>
    </location>
</feature>
<evidence type="ECO:0000313" key="3">
    <source>
        <dbReference type="RefSeq" id="XP_031432199.1"/>
    </source>
</evidence>
<dbReference type="Pfam" id="PF02809">
    <property type="entry name" value="UIM"/>
    <property type="match status" value="4"/>
</dbReference>
<dbReference type="GO" id="GO:0030125">
    <property type="term" value="C:clathrin vesicle coat"/>
    <property type="evidence" value="ECO:0007669"/>
    <property type="project" value="TreeGrafter"/>
</dbReference>
<reference evidence="3" key="1">
    <citation type="submission" date="2025-08" db="UniProtKB">
        <authorList>
            <consortium name="RefSeq"/>
        </authorList>
    </citation>
    <scope>IDENTIFICATION</scope>
</reference>
<feature type="compositionally biased region" description="Polar residues" evidence="1">
    <location>
        <begin position="249"/>
        <end position="259"/>
    </location>
</feature>
<proteinExistence type="predicted"/>
<dbReference type="GeneID" id="105910976"/>
<feature type="compositionally biased region" description="Basic and acidic residues" evidence="1">
    <location>
        <begin position="148"/>
        <end position="158"/>
    </location>
</feature>
<dbReference type="AlphaFoldDB" id="A0A6P8FZD8"/>
<feature type="region of interest" description="Disordered" evidence="1">
    <location>
        <begin position="1"/>
        <end position="61"/>
    </location>
</feature>
<name>A0A6P8FZD8_CLUHA</name>
<evidence type="ECO:0000313" key="2">
    <source>
        <dbReference type="Proteomes" id="UP000515152"/>
    </source>
</evidence>
<accession>A0A6P8FZD8</accession>
<dbReference type="GO" id="GO:0006897">
    <property type="term" value="P:endocytosis"/>
    <property type="evidence" value="ECO:0007669"/>
    <property type="project" value="TreeGrafter"/>
</dbReference>
<feature type="region of interest" description="Disordered" evidence="1">
    <location>
        <begin position="201"/>
        <end position="328"/>
    </location>
</feature>
<dbReference type="RefSeq" id="XP_031432199.1">
    <property type="nucleotide sequence ID" value="XM_031576339.2"/>
</dbReference>
<gene>
    <name evidence="3" type="primary">epn3a</name>
</gene>
<dbReference type="Proteomes" id="UP000515152">
    <property type="component" value="Chromosome 1"/>
</dbReference>
<dbReference type="OrthoDB" id="4033880at2759"/>
<dbReference type="GO" id="GO:0005768">
    <property type="term" value="C:endosome"/>
    <property type="evidence" value="ECO:0007669"/>
    <property type="project" value="TreeGrafter"/>
</dbReference>
<dbReference type="InterPro" id="IPR003903">
    <property type="entry name" value="UIM_dom"/>
</dbReference>
<feature type="compositionally biased region" description="Polar residues" evidence="1">
    <location>
        <begin position="38"/>
        <end position="56"/>
    </location>
</feature>
<organism evidence="2 3">
    <name type="scientific">Clupea harengus</name>
    <name type="common">Atlantic herring</name>
    <dbReference type="NCBI Taxonomy" id="7950"/>
    <lineage>
        <taxon>Eukaryota</taxon>
        <taxon>Metazoa</taxon>
        <taxon>Chordata</taxon>
        <taxon>Craniata</taxon>
        <taxon>Vertebrata</taxon>
        <taxon>Euteleostomi</taxon>
        <taxon>Actinopterygii</taxon>
        <taxon>Neopterygii</taxon>
        <taxon>Teleostei</taxon>
        <taxon>Clupei</taxon>
        <taxon>Clupeiformes</taxon>
        <taxon>Clupeoidei</taxon>
        <taxon>Clupeidae</taxon>
        <taxon>Clupea</taxon>
    </lineage>
</organism>
<dbReference type="CTD" id="794862"/>
<evidence type="ECO:0000256" key="1">
    <source>
        <dbReference type="SAM" id="MobiDB-lite"/>
    </source>
</evidence>
<sequence>MAGTSLGYGSMPPPYPGRRTSQPSMGALYGEEHARPRGSQSNFNSPDLEQARPQTSGEEELQLQLALAMSREETEKPPPPAVDIDEQTQLQIAMSLSKEEAMKPRPPPPVALDMDEETQLQIALSLSKEEHQQDQQCRQGDESMLQKALEESKRELEAGRGGSAMNDLVDIFAPAPAKPSSAHPWDLAAGDIHAVPAAAGPLRADPWDSLEASSARGAGSSWLGPSASAGRPQQPWDRRASPADPWDTPRSSLTGQAWSTPIHKGSAGVDLFTTPAETQRPPGVFKHSSPRAGSPYDGDLFDEAMDGGQVNMNGHGGGSPEPFDMSRLGESLADPKLRACHTPEAFLGPAAASLVNLDSLIPVGSAPKTLNPFLTGPSTPAPSNPFQSEQPRLTLNQMRPSSTSPVPQSGSLPYSASLPLPSNQQPSSLPSSLTQPAAAAGLLDLPGNLPQPLLPLSSANALGPPGADQQNQNPFL</sequence>
<dbReference type="GO" id="GO:0005886">
    <property type="term" value="C:plasma membrane"/>
    <property type="evidence" value="ECO:0007669"/>
    <property type="project" value="TreeGrafter"/>
</dbReference>
<protein>
    <submittedName>
        <fullName evidence="3">Epsin-3</fullName>
    </submittedName>
</protein>
<feature type="compositionally biased region" description="Low complexity" evidence="1">
    <location>
        <begin position="409"/>
        <end position="465"/>
    </location>
</feature>
<dbReference type="GO" id="GO:0030276">
    <property type="term" value="F:clathrin binding"/>
    <property type="evidence" value="ECO:0007669"/>
    <property type="project" value="TreeGrafter"/>
</dbReference>
<keyword evidence="2" id="KW-1185">Reference proteome</keyword>
<dbReference type="GO" id="GO:0005543">
    <property type="term" value="F:phospholipid binding"/>
    <property type="evidence" value="ECO:0007669"/>
    <property type="project" value="TreeGrafter"/>
</dbReference>
<dbReference type="PANTHER" id="PTHR12276">
    <property type="entry name" value="EPSIN/ENT-RELATED"/>
    <property type="match status" value="1"/>
</dbReference>